<evidence type="ECO:0000256" key="3">
    <source>
        <dbReference type="ARBA" id="ARBA00022801"/>
    </source>
</evidence>
<evidence type="ECO:0000256" key="4">
    <source>
        <dbReference type="ARBA" id="ARBA00022806"/>
    </source>
</evidence>
<evidence type="ECO:0000313" key="14">
    <source>
        <dbReference type="Proteomes" id="UP000009135"/>
    </source>
</evidence>
<dbReference type="SUPFAM" id="SSF52540">
    <property type="entry name" value="P-loop containing nucleoside triphosphate hydrolases"/>
    <property type="match status" value="1"/>
</dbReference>
<dbReference type="Gene3D" id="3.40.50.300">
    <property type="entry name" value="P-loop containing nucleotide triphosphate hydrolases"/>
    <property type="match status" value="2"/>
</dbReference>
<dbReference type="InterPro" id="IPR000212">
    <property type="entry name" value="DNA_helicase_UvrD/REP"/>
</dbReference>
<dbReference type="Pfam" id="PF00580">
    <property type="entry name" value="UvrD-helicase"/>
    <property type="match status" value="1"/>
</dbReference>
<evidence type="ECO:0000259" key="12">
    <source>
        <dbReference type="PROSITE" id="PS51198"/>
    </source>
</evidence>
<comment type="catalytic activity">
    <reaction evidence="8">
        <text>Couples ATP hydrolysis with the unwinding of duplex DNA by translocating in the 3'-5' direction.</text>
        <dbReference type="EC" id="5.6.2.4"/>
    </reaction>
</comment>
<dbReference type="Pfam" id="PF13361">
    <property type="entry name" value="UvrD_C"/>
    <property type="match status" value="2"/>
</dbReference>
<dbReference type="KEGG" id="mhe:MHC_05205"/>
<feature type="binding site" evidence="11">
    <location>
        <begin position="22"/>
        <end position="29"/>
    </location>
    <ligand>
        <name>ATP</name>
        <dbReference type="ChEBI" id="CHEBI:30616"/>
    </ligand>
</feature>
<dbReference type="STRING" id="1111676.MHC_05205"/>
<dbReference type="GO" id="GO:0043138">
    <property type="term" value="F:3'-5' DNA helicase activity"/>
    <property type="evidence" value="ECO:0007669"/>
    <property type="project" value="UniProtKB-EC"/>
</dbReference>
<dbReference type="GO" id="GO:0000725">
    <property type="term" value="P:recombinational repair"/>
    <property type="evidence" value="ECO:0007669"/>
    <property type="project" value="TreeGrafter"/>
</dbReference>
<dbReference type="PANTHER" id="PTHR11070:SF2">
    <property type="entry name" value="ATP-DEPENDENT DNA HELICASE SRS2"/>
    <property type="match status" value="1"/>
</dbReference>
<sequence>MELNPEQERAVKAPPKPILVIAPAGTGKTQVLTERIIYLIESNIASPDEILAITFTNLAANEMVSRIERRIKDKHRIPDAIGTIHSLFGEILRKDIGLVCRNRNFNFEIIYGDFQDSIFRKALNKAKTDSKFSRYSLKDLKDLVSKYKISMHLGIDALTPIELYKVREVFDEYEKILEEKNLLDFDDVLIFVDKLFHEVPIILEFWQNKYKAILVDECQDLDEIQFRIIRKLVEKENPNFFAVGDPNQCIFIFKGAKENIFEEFKNLFEDCEEIELVTNYRSDKSIVKYSNEKKILPRPAISKANSKNQGCISFLPYIDNLLKETLLIQNIDLSRWSVLFRYNNDARFLVDQLIEHKIPFRTSNFYLLEDPTIEKIVNYLKVIYFDNSKPLKTILHSKDLALDKHTVKEICADGNYVGSTLFSFLINGTQWLDLPISDSDLSKLGVFLERIKLLRGLEKDYLAGLVESIIPIIFMGKITPTTKDKIELFILWLDAIQVEKTLFSAEEIVVNMISYAEISKEDINTKRHNYLTLSTIHKTKGLEWENVIVLRYEELQKSSTKNGNDKYLEYVAITRAKNNLFLIQ</sequence>
<dbReference type="PROSITE" id="PS51198">
    <property type="entry name" value="UVRD_HELICASE_ATP_BIND"/>
    <property type="match status" value="1"/>
</dbReference>
<dbReference type="InterPro" id="IPR013986">
    <property type="entry name" value="DExx_box_DNA_helicase_dom_sf"/>
</dbReference>
<evidence type="ECO:0000256" key="7">
    <source>
        <dbReference type="ARBA" id="ARBA00023235"/>
    </source>
</evidence>
<keyword evidence="2 11" id="KW-0547">Nucleotide-binding</keyword>
<dbReference type="Proteomes" id="UP000009135">
    <property type="component" value="Chromosome"/>
</dbReference>
<accession>H6N8C3</accession>
<evidence type="ECO:0000313" key="13">
    <source>
        <dbReference type="EMBL" id="AEW45895.1"/>
    </source>
</evidence>
<dbReference type="OrthoDB" id="9803432at2"/>
<evidence type="ECO:0000256" key="6">
    <source>
        <dbReference type="ARBA" id="ARBA00023125"/>
    </source>
</evidence>
<keyword evidence="5 11" id="KW-0067">ATP-binding</keyword>
<keyword evidence="14" id="KW-1185">Reference proteome</keyword>
<keyword evidence="4 11" id="KW-0347">Helicase</keyword>
<keyword evidence="3 11" id="KW-0378">Hydrolase</keyword>
<dbReference type="InterPro" id="IPR027417">
    <property type="entry name" value="P-loop_NTPase"/>
</dbReference>
<evidence type="ECO:0000256" key="11">
    <source>
        <dbReference type="PROSITE-ProRule" id="PRU00560"/>
    </source>
</evidence>
<dbReference type="GO" id="GO:0005524">
    <property type="term" value="F:ATP binding"/>
    <property type="evidence" value="ECO:0007669"/>
    <property type="project" value="UniProtKB-UniRule"/>
</dbReference>
<evidence type="ECO:0000256" key="2">
    <source>
        <dbReference type="ARBA" id="ARBA00022741"/>
    </source>
</evidence>
<evidence type="ECO:0000256" key="10">
    <source>
        <dbReference type="ARBA" id="ARBA00048988"/>
    </source>
</evidence>
<protein>
    <recommendedName>
        <fullName evidence="9">DNA 3'-5' helicase</fullName>
        <ecNumber evidence="9">5.6.2.4</ecNumber>
    </recommendedName>
</protein>
<comment type="similarity">
    <text evidence="1">Belongs to the helicase family. UvrD subfamily.</text>
</comment>
<organism evidence="13 14">
    <name type="scientific">Mycoplasma haemocanis (strain Illinois)</name>
    <dbReference type="NCBI Taxonomy" id="1111676"/>
    <lineage>
        <taxon>Bacteria</taxon>
        <taxon>Bacillati</taxon>
        <taxon>Mycoplasmatota</taxon>
        <taxon>Mollicutes</taxon>
        <taxon>Mycoplasmataceae</taxon>
        <taxon>Mycoplasma</taxon>
    </lineage>
</organism>
<dbReference type="GO" id="GO:0016887">
    <property type="term" value="F:ATP hydrolysis activity"/>
    <property type="evidence" value="ECO:0007669"/>
    <property type="project" value="RHEA"/>
</dbReference>
<proteinExistence type="inferred from homology"/>
<dbReference type="AlphaFoldDB" id="H6N8C3"/>
<feature type="domain" description="UvrD-like helicase ATP-binding" evidence="12">
    <location>
        <begin position="1"/>
        <end position="283"/>
    </location>
</feature>
<dbReference type="Gene3D" id="1.10.10.160">
    <property type="match status" value="1"/>
</dbReference>
<reference evidence="13 14" key="1">
    <citation type="journal article" date="2012" name="J. Bacteriol.">
        <title>Complete genome sequence of Mycoplasma haemocanis strain Illinois.</title>
        <authorList>
            <person name="do Nascimento N.C."/>
            <person name="Guimaraes A.M."/>
            <person name="Santos A.P."/>
            <person name="Sanmiguel P.J."/>
            <person name="Messick J.B."/>
        </authorList>
    </citation>
    <scope>NUCLEOTIDE SEQUENCE [LARGE SCALE GENOMIC DNA]</scope>
    <source>
        <strain evidence="13 14">Illinois</strain>
    </source>
</reference>
<dbReference type="CDD" id="cd17932">
    <property type="entry name" value="DEXQc_UvrD"/>
    <property type="match status" value="1"/>
</dbReference>
<dbReference type="GO" id="GO:0003677">
    <property type="term" value="F:DNA binding"/>
    <property type="evidence" value="ECO:0007669"/>
    <property type="project" value="UniProtKB-KW"/>
</dbReference>
<dbReference type="PANTHER" id="PTHR11070">
    <property type="entry name" value="UVRD / RECB / PCRA DNA HELICASE FAMILY MEMBER"/>
    <property type="match status" value="1"/>
</dbReference>
<dbReference type="Gene3D" id="1.10.486.10">
    <property type="entry name" value="PCRA, domain 4"/>
    <property type="match status" value="1"/>
</dbReference>
<gene>
    <name evidence="13" type="ordered locus">MHC_05205</name>
</gene>
<evidence type="ECO:0000256" key="9">
    <source>
        <dbReference type="ARBA" id="ARBA00034808"/>
    </source>
</evidence>
<evidence type="ECO:0000256" key="5">
    <source>
        <dbReference type="ARBA" id="ARBA00022840"/>
    </source>
</evidence>
<dbReference type="EMBL" id="CP003199">
    <property type="protein sequence ID" value="AEW45895.1"/>
    <property type="molecule type" value="Genomic_DNA"/>
</dbReference>
<comment type="catalytic activity">
    <reaction evidence="10">
        <text>ATP + H2O = ADP + phosphate + H(+)</text>
        <dbReference type="Rhea" id="RHEA:13065"/>
        <dbReference type="ChEBI" id="CHEBI:15377"/>
        <dbReference type="ChEBI" id="CHEBI:15378"/>
        <dbReference type="ChEBI" id="CHEBI:30616"/>
        <dbReference type="ChEBI" id="CHEBI:43474"/>
        <dbReference type="ChEBI" id="CHEBI:456216"/>
        <dbReference type="EC" id="5.6.2.4"/>
    </reaction>
</comment>
<dbReference type="InterPro" id="IPR014016">
    <property type="entry name" value="UvrD-like_ATP-bd"/>
</dbReference>
<evidence type="ECO:0000256" key="1">
    <source>
        <dbReference type="ARBA" id="ARBA00009922"/>
    </source>
</evidence>
<keyword evidence="7" id="KW-0413">Isomerase</keyword>
<keyword evidence="6" id="KW-0238">DNA-binding</keyword>
<evidence type="ECO:0000256" key="8">
    <source>
        <dbReference type="ARBA" id="ARBA00034617"/>
    </source>
</evidence>
<name>H6N8C3_MYCHN</name>
<dbReference type="InterPro" id="IPR014017">
    <property type="entry name" value="DNA_helicase_UvrD-like_C"/>
</dbReference>
<dbReference type="HOGENOM" id="CLU_004585_5_5_14"/>
<dbReference type="EC" id="5.6.2.4" evidence="9"/>